<organism evidence="1 2">
    <name type="scientific">Clostridium magnum DSM 2767</name>
    <dbReference type="NCBI Taxonomy" id="1121326"/>
    <lineage>
        <taxon>Bacteria</taxon>
        <taxon>Bacillati</taxon>
        <taxon>Bacillota</taxon>
        <taxon>Clostridia</taxon>
        <taxon>Eubacteriales</taxon>
        <taxon>Clostridiaceae</taxon>
        <taxon>Clostridium</taxon>
    </lineage>
</organism>
<dbReference type="STRING" id="1121326.CLMAG_13820"/>
<keyword evidence="2" id="KW-1185">Reference proteome</keyword>
<name>A0A161Y7G3_9CLOT</name>
<protein>
    <submittedName>
        <fullName evidence="1">Uncharacterized protein</fullName>
    </submittedName>
</protein>
<dbReference type="PATRIC" id="fig|1121326.3.peg.1352"/>
<evidence type="ECO:0000313" key="1">
    <source>
        <dbReference type="EMBL" id="KZL94329.1"/>
    </source>
</evidence>
<dbReference type="OrthoDB" id="1911777at2"/>
<sequence length="63" mass="7335">MANKAFETIVESFNAQLDVLNNNGYSIYDADNPDYFILRARYNGENDQIEFETVLDPNRKEEV</sequence>
<comment type="caution">
    <text evidence="1">The sequence shown here is derived from an EMBL/GenBank/DDBJ whole genome shotgun (WGS) entry which is preliminary data.</text>
</comment>
<accession>A0A161Y7G3</accession>
<dbReference type="Proteomes" id="UP000076603">
    <property type="component" value="Unassembled WGS sequence"/>
</dbReference>
<dbReference type="AlphaFoldDB" id="A0A161Y7G3"/>
<gene>
    <name evidence="1" type="ORF">CLMAG_13820</name>
</gene>
<dbReference type="EMBL" id="LWAE01000001">
    <property type="protein sequence ID" value="KZL94329.1"/>
    <property type="molecule type" value="Genomic_DNA"/>
</dbReference>
<reference evidence="1 2" key="1">
    <citation type="submission" date="2016-04" db="EMBL/GenBank/DDBJ databases">
        <title>Genome sequence of Clostridium magnum DSM 2767.</title>
        <authorList>
            <person name="Poehlein A."/>
            <person name="Uhlig R."/>
            <person name="Fischer R."/>
            <person name="Bahl H."/>
            <person name="Daniel R."/>
        </authorList>
    </citation>
    <scope>NUCLEOTIDE SEQUENCE [LARGE SCALE GENOMIC DNA]</scope>
    <source>
        <strain evidence="1 2">DSM 2767</strain>
    </source>
</reference>
<evidence type="ECO:0000313" key="2">
    <source>
        <dbReference type="Proteomes" id="UP000076603"/>
    </source>
</evidence>
<dbReference type="RefSeq" id="WP_066619692.1">
    <property type="nucleotide sequence ID" value="NZ_FQXL01000074.1"/>
</dbReference>
<proteinExistence type="predicted"/>